<organism evidence="8 9">
    <name type="scientific">Nadsonia fulvescens var. elongata DSM 6958</name>
    <dbReference type="NCBI Taxonomy" id="857566"/>
    <lineage>
        <taxon>Eukaryota</taxon>
        <taxon>Fungi</taxon>
        <taxon>Dikarya</taxon>
        <taxon>Ascomycota</taxon>
        <taxon>Saccharomycotina</taxon>
        <taxon>Dipodascomycetes</taxon>
        <taxon>Dipodascales</taxon>
        <taxon>Dipodascales incertae sedis</taxon>
        <taxon>Nadsonia</taxon>
    </lineage>
</organism>
<reference evidence="8 9" key="1">
    <citation type="journal article" date="2016" name="Proc. Natl. Acad. Sci. U.S.A.">
        <title>Comparative genomics of biotechnologically important yeasts.</title>
        <authorList>
            <person name="Riley R."/>
            <person name="Haridas S."/>
            <person name="Wolfe K.H."/>
            <person name="Lopes M.R."/>
            <person name="Hittinger C.T."/>
            <person name="Goeker M."/>
            <person name="Salamov A.A."/>
            <person name="Wisecaver J.H."/>
            <person name="Long T.M."/>
            <person name="Calvey C.H."/>
            <person name="Aerts A.L."/>
            <person name="Barry K.W."/>
            <person name="Choi C."/>
            <person name="Clum A."/>
            <person name="Coughlan A.Y."/>
            <person name="Deshpande S."/>
            <person name="Douglass A.P."/>
            <person name="Hanson S.J."/>
            <person name="Klenk H.-P."/>
            <person name="LaButti K.M."/>
            <person name="Lapidus A."/>
            <person name="Lindquist E.A."/>
            <person name="Lipzen A.M."/>
            <person name="Meier-Kolthoff J.P."/>
            <person name="Ohm R.A."/>
            <person name="Otillar R.P."/>
            <person name="Pangilinan J.L."/>
            <person name="Peng Y."/>
            <person name="Rokas A."/>
            <person name="Rosa C.A."/>
            <person name="Scheuner C."/>
            <person name="Sibirny A.A."/>
            <person name="Slot J.C."/>
            <person name="Stielow J.B."/>
            <person name="Sun H."/>
            <person name="Kurtzman C.P."/>
            <person name="Blackwell M."/>
            <person name="Grigoriev I.V."/>
            <person name="Jeffries T.W."/>
        </authorList>
    </citation>
    <scope>NUCLEOTIDE SEQUENCE [LARGE SCALE GENOMIC DNA]</scope>
    <source>
        <strain evidence="8 9">DSM 6958</strain>
    </source>
</reference>
<feature type="domain" description="Trs120/TRAPPC9 TPR region" evidence="4">
    <location>
        <begin position="376"/>
        <end position="627"/>
    </location>
</feature>
<dbReference type="InterPro" id="IPR013935">
    <property type="entry name" value="Trs120_TRAPPC9"/>
</dbReference>
<sequence length="1367" mass="151519">MFLDEYSFLSPSRVRCTVYPLGGIKKSFFVKNVERLQRLREVCLVDVSPPSDSHKSMFSPQGFPNGRVVYDISMSKVEDKAKAYLEDLEPWRRTLCVFAVTAYDTDRSNTELKRYINRLREKHPRAILHKVLIFSTPNEIMNDESLLVNNGIIYVPSQRSSVVTSLETIMCDITADFLSKLSILVLSYQSSVLKSPNVKEMELLSGVNNNQSISFTATFKPTISSHSPSNSSILLPNASSGPLPGSKTYGGSSAVSPSDKLKLRAKARQGKLLAHFYLLSGRVNDAFREFTETVNICRSIHDHLWCGSALEGVIICMVILSSLNIPFSIPVAISSFISASSSIASTSGTTHLLSLPHRNSSGDVSKSGDVSPAMLLGFLPELFDSILKLYVKSQALADESVPQLVFCETLLRCTKLLTVAHLCGGLNEIALSAIFHQEAIEPKRSMDCIPVGLSKADINSWVNKLLFTDLSTLPVPYQCQIMCGVASVYSNLGMDRKASLILRSVFTTITPNLIHTDATSGKGHTTGTAKDNLLPYVGGKNETGLTDVLDSMIKIYSAGNVIAKGYGWSTLKKESLSMCVEVCDTVGNLQGIIYFGSLLLSTSADILTSNEQQNVLSKIKLSVKRSEEFGSRIDVPYWDPLILRGIRVLQPSGGGQYPPLKKSKDIILDETDDSDDDEESQASGAIIFNPFASRTPGSQSIESKEGVLTLVENEKIEFAVKLQNPFHFNLNLESVIISTMGGVELECNRIKVLLLANTVSEVIIACTPRGTGDLTVTGCEIAIIEGIKGPYKFGICSGVIVSRQERIKVIGKNSSNEIVSQDKKLLISGSPVMTTVSFPVIPKQPILSVNHLSLEEKCVALLIGEKRKFQIGIKNLSAVDINAMLLVFNDSTVKPLKQVLGNFDDIPPNEIYEIEYFLHNRQALKWLRSATCPEENNLVVAGFDKELEIEILGKRGMVDASIKIEYCNIPADQEQQSRLLVDGESWVRDLVVPINVTVHASIEFVSFDIVALQPGFRFGSGDTSNFLSEFFDNQLNLETIDMSEFCLMTIDLRNCWTCPMEVSLVTQIDNQDSCASGYTITAVINPSCTSRFLIPIKRIHLSSHTLRQLIPSLSGRQFVVNNVVNNEQDRSMRELFWYREELFKNLRGTWHEIPESRFDIRNNNQNSNSRKSTVDVSKYGRTGEVELRGIRLTPDMIKVLQVSPIDVVVRIEQVGDDQKKTDAVTKDHIDKNMGQSVIIRDGSEFVKVFTKITNNTDRNLRLILRSIPYIATSDITTGVSTDGKLQEVSTRQLYDIDSRILFNGVLQKTIPQVLGPGQSFTNQLGALFLSRGEYKWTSVVEEITPENEVIGESRTHIQRKPLDIYVK</sequence>
<dbReference type="PANTHER" id="PTHR21512">
    <property type="entry name" value="TRAFFICKING PROTEIN PARTICLE COMPLEX SUBUNIT 9"/>
    <property type="match status" value="1"/>
</dbReference>
<dbReference type="Pfam" id="PF26251">
    <property type="entry name" value="TPR_TRAPPC9-Trs120"/>
    <property type="match status" value="1"/>
</dbReference>
<evidence type="ECO:0000313" key="8">
    <source>
        <dbReference type="EMBL" id="ODQ68431.1"/>
    </source>
</evidence>
<feature type="domain" description="Trs120/TRAPPC9 third Ig-like" evidence="6">
    <location>
        <begin position="1002"/>
        <end position="1155"/>
    </location>
</feature>
<evidence type="ECO:0000313" key="9">
    <source>
        <dbReference type="Proteomes" id="UP000095009"/>
    </source>
</evidence>
<dbReference type="Pfam" id="PF26283">
    <property type="entry name" value="Ig_TRAPPC9-Trs120_4th"/>
    <property type="match status" value="1"/>
</dbReference>
<feature type="domain" description="Trs120/TRAPPC9 fourth Ig-like" evidence="7">
    <location>
        <begin position="1234"/>
        <end position="1365"/>
    </location>
</feature>
<dbReference type="Pfam" id="PF26280">
    <property type="entry name" value="Ig_TRAPPC9-Trs120_2nd"/>
    <property type="match status" value="1"/>
</dbReference>
<accession>A0A1E3PSN1</accession>
<evidence type="ECO:0000256" key="2">
    <source>
        <dbReference type="ARBA" id="ARBA00023034"/>
    </source>
</evidence>
<dbReference type="PANTHER" id="PTHR21512:SF5">
    <property type="entry name" value="TRAFFICKING PROTEIN PARTICLE COMPLEX SUBUNIT 9"/>
    <property type="match status" value="1"/>
</dbReference>
<dbReference type="STRING" id="857566.A0A1E3PSN1"/>
<keyword evidence="9" id="KW-1185">Reference proteome</keyword>
<dbReference type="InterPro" id="IPR058565">
    <property type="entry name" value="Ig_TRAPPC9_Trs120_1st"/>
</dbReference>
<keyword evidence="2" id="KW-0333">Golgi apparatus</keyword>
<gene>
    <name evidence="8" type="ORF">NADFUDRAFT_76727</name>
</gene>
<dbReference type="Pfam" id="PF08626">
    <property type="entry name" value="TRAPPC9-Trs120"/>
    <property type="match status" value="1"/>
</dbReference>
<dbReference type="GO" id="GO:0005802">
    <property type="term" value="C:trans-Golgi network"/>
    <property type="evidence" value="ECO:0007669"/>
    <property type="project" value="TreeGrafter"/>
</dbReference>
<evidence type="ECO:0000259" key="4">
    <source>
        <dbReference type="Pfam" id="PF26251"/>
    </source>
</evidence>
<evidence type="ECO:0000259" key="5">
    <source>
        <dbReference type="Pfam" id="PF26254"/>
    </source>
</evidence>
<feature type="domain" description="Trs120/TRAPPC9 N-terminal" evidence="3">
    <location>
        <begin position="6"/>
        <end position="330"/>
    </location>
</feature>
<protein>
    <submittedName>
        <fullName evidence="8">Trs120-domain-containing protein</fullName>
    </submittedName>
</protein>
<feature type="domain" description="Trs120/TRAPPC9 first Ig-like" evidence="5">
    <location>
        <begin position="659"/>
        <end position="842"/>
    </location>
</feature>
<evidence type="ECO:0000259" key="7">
    <source>
        <dbReference type="Pfam" id="PF26283"/>
    </source>
</evidence>
<name>A0A1E3PSN1_9ASCO</name>
<dbReference type="InterPro" id="IPR058564">
    <property type="entry name" value="TPR_TRAPPC9_Trs120"/>
</dbReference>
<dbReference type="Proteomes" id="UP000095009">
    <property type="component" value="Unassembled WGS sequence"/>
</dbReference>
<evidence type="ECO:0000259" key="6">
    <source>
        <dbReference type="Pfam" id="PF26282"/>
    </source>
</evidence>
<dbReference type="InterPro" id="IPR058563">
    <property type="entry name" value="Trs120_TRAPPC9_N"/>
</dbReference>
<dbReference type="Pfam" id="PF26282">
    <property type="entry name" value="Ig_TRAPPC9-Trs120_3rd"/>
    <property type="match status" value="1"/>
</dbReference>
<proteinExistence type="predicted"/>
<dbReference type="InterPro" id="IPR058567">
    <property type="entry name" value="Ig_TRAPPC9_Trs120_3rd"/>
</dbReference>
<dbReference type="Pfam" id="PF26254">
    <property type="entry name" value="Ig_TRAPPC9-Trs120_1st"/>
    <property type="match status" value="1"/>
</dbReference>
<dbReference type="EMBL" id="KV454406">
    <property type="protein sequence ID" value="ODQ68431.1"/>
    <property type="molecule type" value="Genomic_DNA"/>
</dbReference>
<dbReference type="InterPro" id="IPR058568">
    <property type="entry name" value="Ig_TRAPPC9_Trs120_4th"/>
</dbReference>
<dbReference type="OrthoDB" id="27962at2759"/>
<evidence type="ECO:0000259" key="3">
    <source>
        <dbReference type="Pfam" id="PF08626"/>
    </source>
</evidence>
<comment type="subcellular location">
    <subcellularLocation>
        <location evidence="1">Golgi apparatus</location>
    </subcellularLocation>
</comment>
<evidence type="ECO:0000256" key="1">
    <source>
        <dbReference type="ARBA" id="ARBA00004555"/>
    </source>
</evidence>